<sequence>MLSDFLFSFLIMTNSADKHAQICNLFWLPLPLIDVKTFPSVSSISVPDATAWEKIGFSTAEFSENKQESGAPVEQEFSATATDTSDKSFNRLLYLFSVYGLLRIDYTNNERRVVGTEDFPIYMSFRRNEKTAVFTLSFKRTSPELSKILLTC</sequence>
<dbReference type="AlphaFoldDB" id="A0A5J4RX22"/>
<name>A0A5J4RX22_9ZZZZ</name>
<comment type="caution">
    <text evidence="1">The sequence shown here is derived from an EMBL/GenBank/DDBJ whole genome shotgun (WGS) entry which is preliminary data.</text>
</comment>
<proteinExistence type="predicted"/>
<protein>
    <submittedName>
        <fullName evidence="1">Uncharacterized protein</fullName>
    </submittedName>
</protein>
<dbReference type="EMBL" id="SNRY01000610">
    <property type="protein sequence ID" value="KAA6338507.1"/>
    <property type="molecule type" value="Genomic_DNA"/>
</dbReference>
<evidence type="ECO:0000313" key="1">
    <source>
        <dbReference type="EMBL" id="KAA6338507.1"/>
    </source>
</evidence>
<accession>A0A5J4RX22</accession>
<gene>
    <name evidence="1" type="ORF">EZS27_013482</name>
</gene>
<organism evidence="1">
    <name type="scientific">termite gut metagenome</name>
    <dbReference type="NCBI Taxonomy" id="433724"/>
    <lineage>
        <taxon>unclassified sequences</taxon>
        <taxon>metagenomes</taxon>
        <taxon>organismal metagenomes</taxon>
    </lineage>
</organism>
<reference evidence="1" key="1">
    <citation type="submission" date="2019-03" db="EMBL/GenBank/DDBJ databases">
        <title>Single cell metagenomics reveals metabolic interactions within the superorganism composed of flagellate Streblomastix strix and complex community of Bacteroidetes bacteria on its surface.</title>
        <authorList>
            <person name="Treitli S.C."/>
            <person name="Kolisko M."/>
            <person name="Husnik F."/>
            <person name="Keeling P."/>
            <person name="Hampl V."/>
        </authorList>
    </citation>
    <scope>NUCLEOTIDE SEQUENCE</scope>
    <source>
        <strain evidence="1">STM</strain>
    </source>
</reference>